<keyword evidence="6 9" id="KW-0238">DNA-binding</keyword>
<organism evidence="12 13">
    <name type="scientific">Pseudaeromonas sharmana</name>
    <dbReference type="NCBI Taxonomy" id="328412"/>
    <lineage>
        <taxon>Bacteria</taxon>
        <taxon>Pseudomonadati</taxon>
        <taxon>Pseudomonadota</taxon>
        <taxon>Gammaproteobacteria</taxon>
        <taxon>Aeromonadales</taxon>
        <taxon>Aeromonadaceae</taxon>
        <taxon>Pseudaeromonas</taxon>
    </lineage>
</organism>
<accession>A0ABV8CRT8</accession>
<keyword evidence="4" id="KW-0902">Two-component regulatory system</keyword>
<dbReference type="Proteomes" id="UP001595692">
    <property type="component" value="Unassembled WGS sequence"/>
</dbReference>
<evidence type="ECO:0000256" key="5">
    <source>
        <dbReference type="ARBA" id="ARBA00023015"/>
    </source>
</evidence>
<dbReference type="CDD" id="cd17623">
    <property type="entry name" value="REC_OmpR_CpxR"/>
    <property type="match status" value="1"/>
</dbReference>
<evidence type="ECO:0000256" key="1">
    <source>
        <dbReference type="ARBA" id="ARBA00004496"/>
    </source>
</evidence>
<evidence type="ECO:0000259" key="11">
    <source>
        <dbReference type="PROSITE" id="PS51755"/>
    </source>
</evidence>
<protein>
    <submittedName>
        <fullName evidence="12">Response regulator</fullName>
    </submittedName>
</protein>
<evidence type="ECO:0000256" key="3">
    <source>
        <dbReference type="ARBA" id="ARBA00022553"/>
    </source>
</evidence>
<dbReference type="SUPFAM" id="SSF52172">
    <property type="entry name" value="CheY-like"/>
    <property type="match status" value="1"/>
</dbReference>
<dbReference type="SUPFAM" id="SSF46894">
    <property type="entry name" value="C-terminal effector domain of the bipartite response regulators"/>
    <property type="match status" value="1"/>
</dbReference>
<keyword evidence="5" id="KW-0805">Transcription regulation</keyword>
<dbReference type="InterPro" id="IPR001867">
    <property type="entry name" value="OmpR/PhoB-type_DNA-bd"/>
</dbReference>
<name>A0ABV8CRT8_9GAMM</name>
<evidence type="ECO:0000313" key="13">
    <source>
        <dbReference type="Proteomes" id="UP001595692"/>
    </source>
</evidence>
<gene>
    <name evidence="12" type="ORF">ACFOSS_15870</name>
</gene>
<dbReference type="Gene3D" id="6.10.250.690">
    <property type="match status" value="1"/>
</dbReference>
<dbReference type="CDD" id="cd00383">
    <property type="entry name" value="trans_reg_C"/>
    <property type="match status" value="1"/>
</dbReference>
<evidence type="ECO:0000313" key="12">
    <source>
        <dbReference type="EMBL" id="MFC3914922.1"/>
    </source>
</evidence>
<feature type="modified residue" description="4-aspartylphosphate" evidence="8">
    <location>
        <position position="52"/>
    </location>
</feature>
<reference evidence="13" key="1">
    <citation type="journal article" date="2019" name="Int. J. Syst. Evol. Microbiol.">
        <title>The Global Catalogue of Microorganisms (GCM) 10K type strain sequencing project: providing services to taxonomists for standard genome sequencing and annotation.</title>
        <authorList>
            <consortium name="The Broad Institute Genomics Platform"/>
            <consortium name="The Broad Institute Genome Sequencing Center for Infectious Disease"/>
            <person name="Wu L."/>
            <person name="Ma J."/>
        </authorList>
    </citation>
    <scope>NUCLEOTIDE SEQUENCE [LARGE SCALE GENOMIC DNA]</scope>
    <source>
        <strain evidence="13">CCUG 54939</strain>
    </source>
</reference>
<evidence type="ECO:0000256" key="6">
    <source>
        <dbReference type="ARBA" id="ARBA00023125"/>
    </source>
</evidence>
<dbReference type="SMART" id="SM00448">
    <property type="entry name" value="REC"/>
    <property type="match status" value="1"/>
</dbReference>
<dbReference type="EMBL" id="JBHSAF010000015">
    <property type="protein sequence ID" value="MFC3914922.1"/>
    <property type="molecule type" value="Genomic_DNA"/>
</dbReference>
<dbReference type="Pfam" id="PF00486">
    <property type="entry name" value="Trans_reg_C"/>
    <property type="match status" value="1"/>
</dbReference>
<comment type="caution">
    <text evidence="12">The sequence shown here is derived from an EMBL/GenBank/DDBJ whole genome shotgun (WGS) entry which is preliminary data.</text>
</comment>
<dbReference type="InterPro" id="IPR058124">
    <property type="entry name" value="CpxR-like_REC"/>
</dbReference>
<dbReference type="Gene3D" id="3.40.50.2300">
    <property type="match status" value="1"/>
</dbReference>
<sequence>MVRVLLVDDDQELCQLQRDYLTSEGFAVTLSHDGESGLTMAMQGGFDILLLDQMLPGLSGSEVLRRLRQHSSLPVLMITARGDDVDRILGLETGADDYVAKPCSPRELMARIRAILRRCAPEKLGGNPAASSDLEVGELKVFGRRRQAYWQEDLLDLTSTEFNLLEELCRHPGEIISKSQLSETVLGRPLTRYDRSLDVHISNIRQKLGLLSDGRSPIQTIRGIGYLLLDESK</sequence>
<dbReference type="PROSITE" id="PS51755">
    <property type="entry name" value="OMPR_PHOB"/>
    <property type="match status" value="1"/>
</dbReference>
<dbReference type="PANTHER" id="PTHR48111">
    <property type="entry name" value="REGULATOR OF RPOS"/>
    <property type="match status" value="1"/>
</dbReference>
<comment type="subcellular location">
    <subcellularLocation>
        <location evidence="1">Cytoplasm</location>
    </subcellularLocation>
</comment>
<feature type="DNA-binding region" description="OmpR/PhoB-type" evidence="9">
    <location>
        <begin position="131"/>
        <end position="230"/>
    </location>
</feature>
<dbReference type="Pfam" id="PF00072">
    <property type="entry name" value="Response_reg"/>
    <property type="match status" value="1"/>
</dbReference>
<proteinExistence type="predicted"/>
<feature type="domain" description="OmpR/PhoB-type" evidence="11">
    <location>
        <begin position="131"/>
        <end position="230"/>
    </location>
</feature>
<dbReference type="InterPro" id="IPR039420">
    <property type="entry name" value="WalR-like"/>
</dbReference>
<evidence type="ECO:0000256" key="4">
    <source>
        <dbReference type="ARBA" id="ARBA00023012"/>
    </source>
</evidence>
<evidence type="ECO:0000259" key="10">
    <source>
        <dbReference type="PROSITE" id="PS50110"/>
    </source>
</evidence>
<dbReference type="InterPro" id="IPR016032">
    <property type="entry name" value="Sig_transdc_resp-reg_C-effctor"/>
</dbReference>
<dbReference type="PANTHER" id="PTHR48111:SF39">
    <property type="entry name" value="TRANSCRIPTIONAL REGULATORY PROTEIN CPXR"/>
    <property type="match status" value="1"/>
</dbReference>
<keyword evidence="2" id="KW-0963">Cytoplasm</keyword>
<dbReference type="SMART" id="SM00862">
    <property type="entry name" value="Trans_reg_C"/>
    <property type="match status" value="1"/>
</dbReference>
<evidence type="ECO:0000256" key="2">
    <source>
        <dbReference type="ARBA" id="ARBA00022490"/>
    </source>
</evidence>
<keyword evidence="13" id="KW-1185">Reference proteome</keyword>
<dbReference type="InterPro" id="IPR036388">
    <property type="entry name" value="WH-like_DNA-bd_sf"/>
</dbReference>
<feature type="domain" description="Response regulatory" evidence="10">
    <location>
        <begin position="3"/>
        <end position="116"/>
    </location>
</feature>
<dbReference type="InterPro" id="IPR001789">
    <property type="entry name" value="Sig_transdc_resp-reg_receiver"/>
</dbReference>
<dbReference type="InterPro" id="IPR011006">
    <property type="entry name" value="CheY-like_superfamily"/>
</dbReference>
<dbReference type="PROSITE" id="PS50110">
    <property type="entry name" value="RESPONSE_REGULATORY"/>
    <property type="match status" value="1"/>
</dbReference>
<evidence type="ECO:0000256" key="9">
    <source>
        <dbReference type="PROSITE-ProRule" id="PRU01091"/>
    </source>
</evidence>
<keyword evidence="7" id="KW-0804">Transcription</keyword>
<dbReference type="Gene3D" id="1.10.10.10">
    <property type="entry name" value="Winged helix-like DNA-binding domain superfamily/Winged helix DNA-binding domain"/>
    <property type="match status" value="1"/>
</dbReference>
<dbReference type="RefSeq" id="WP_377154439.1">
    <property type="nucleotide sequence ID" value="NZ_JBHSAF010000015.1"/>
</dbReference>
<evidence type="ECO:0000256" key="7">
    <source>
        <dbReference type="ARBA" id="ARBA00023163"/>
    </source>
</evidence>
<evidence type="ECO:0000256" key="8">
    <source>
        <dbReference type="PROSITE-ProRule" id="PRU00169"/>
    </source>
</evidence>
<keyword evidence="3 8" id="KW-0597">Phosphoprotein</keyword>